<evidence type="ECO:0000313" key="2">
    <source>
        <dbReference type="Proteomes" id="UP001358586"/>
    </source>
</evidence>
<proteinExistence type="predicted"/>
<keyword evidence="2" id="KW-1185">Reference proteome</keyword>
<gene>
    <name evidence="1" type="ORF">PVK06_010588</name>
</gene>
<dbReference type="EMBL" id="JARKNE010000004">
    <property type="protein sequence ID" value="KAK5834908.1"/>
    <property type="molecule type" value="Genomic_DNA"/>
</dbReference>
<sequence length="95" mass="11076">MLWKGLFAFFSYHGRMLDAFISNKPSEDGHRFHFVGFLYCLLGIRESIKSGVAKFNVRNCFYRRKRVSAEGLDRKVSNVEPRARVEGQRPHPVNE</sequence>
<organism evidence="1 2">
    <name type="scientific">Gossypium arboreum</name>
    <name type="common">Tree cotton</name>
    <name type="synonym">Gossypium nanking</name>
    <dbReference type="NCBI Taxonomy" id="29729"/>
    <lineage>
        <taxon>Eukaryota</taxon>
        <taxon>Viridiplantae</taxon>
        <taxon>Streptophyta</taxon>
        <taxon>Embryophyta</taxon>
        <taxon>Tracheophyta</taxon>
        <taxon>Spermatophyta</taxon>
        <taxon>Magnoliopsida</taxon>
        <taxon>eudicotyledons</taxon>
        <taxon>Gunneridae</taxon>
        <taxon>Pentapetalae</taxon>
        <taxon>rosids</taxon>
        <taxon>malvids</taxon>
        <taxon>Malvales</taxon>
        <taxon>Malvaceae</taxon>
        <taxon>Malvoideae</taxon>
        <taxon>Gossypium</taxon>
    </lineage>
</organism>
<protein>
    <submittedName>
        <fullName evidence="1">Uncharacterized protein</fullName>
    </submittedName>
</protein>
<name>A0ABR0Q7N4_GOSAR</name>
<evidence type="ECO:0000313" key="1">
    <source>
        <dbReference type="EMBL" id="KAK5834908.1"/>
    </source>
</evidence>
<reference evidence="1 2" key="1">
    <citation type="submission" date="2023-03" db="EMBL/GenBank/DDBJ databases">
        <title>WGS of Gossypium arboreum.</title>
        <authorList>
            <person name="Yu D."/>
        </authorList>
    </citation>
    <scope>NUCLEOTIDE SEQUENCE [LARGE SCALE GENOMIC DNA]</scope>
    <source>
        <tissue evidence="1">Leaf</tissue>
    </source>
</reference>
<accession>A0ABR0Q7N4</accession>
<dbReference type="Proteomes" id="UP001358586">
    <property type="component" value="Chromosome 4"/>
</dbReference>
<comment type="caution">
    <text evidence="1">The sequence shown here is derived from an EMBL/GenBank/DDBJ whole genome shotgun (WGS) entry which is preliminary data.</text>
</comment>